<evidence type="ECO:0000256" key="2">
    <source>
        <dbReference type="ARBA" id="ARBA00001936"/>
    </source>
</evidence>
<feature type="binding site" evidence="14">
    <location>
        <begin position="140"/>
        <end position="144"/>
    </location>
    <ligand>
        <name>D-ribulose 5-phosphate</name>
        <dbReference type="ChEBI" id="CHEBI:58121"/>
    </ligand>
</feature>
<feature type="binding site" evidence="14">
    <location>
        <position position="28"/>
    </location>
    <ligand>
        <name>Mg(2+)</name>
        <dbReference type="ChEBI" id="CHEBI:18420"/>
        <label>1</label>
    </ligand>
</feature>
<dbReference type="PIRSF" id="PIRSF001259">
    <property type="entry name" value="RibA"/>
    <property type="match status" value="1"/>
</dbReference>
<feature type="binding site" evidence="14">
    <location>
        <position position="143"/>
    </location>
    <ligand>
        <name>Mg(2+)</name>
        <dbReference type="ChEBI" id="CHEBI:18420"/>
        <label>2</label>
    </ligand>
</feature>
<evidence type="ECO:0000256" key="13">
    <source>
        <dbReference type="ARBA" id="ARBA00023239"/>
    </source>
</evidence>
<evidence type="ECO:0000256" key="10">
    <source>
        <dbReference type="ARBA" id="ARBA00022723"/>
    </source>
</evidence>
<comment type="pathway">
    <text evidence="4 14">Cofactor biosynthesis; riboflavin biosynthesis; 2-hydroxy-3-oxobutyl phosphate from D-ribulose 5-phosphate: step 1/1.</text>
</comment>
<feature type="binding site" evidence="14">
    <location>
        <begin position="27"/>
        <end position="28"/>
    </location>
    <ligand>
        <name>D-ribulose 5-phosphate</name>
        <dbReference type="ChEBI" id="CHEBI:58121"/>
    </ligand>
</feature>
<dbReference type="RefSeq" id="WP_133816862.1">
    <property type="nucleotide sequence ID" value="NZ_SNZH01000001.1"/>
</dbReference>
<comment type="similarity">
    <text evidence="14">Belongs to the DHBP synthase family.</text>
</comment>
<dbReference type="Pfam" id="PF00926">
    <property type="entry name" value="DHBP_synthase"/>
    <property type="match status" value="1"/>
</dbReference>
<dbReference type="GO" id="GO:0030145">
    <property type="term" value="F:manganese ion binding"/>
    <property type="evidence" value="ECO:0007669"/>
    <property type="project" value="UniProtKB-UniRule"/>
</dbReference>
<dbReference type="InterPro" id="IPR000422">
    <property type="entry name" value="DHBP_synthase_RibB"/>
</dbReference>
<keyword evidence="11 14" id="KW-0460">Magnesium</keyword>
<dbReference type="Pfam" id="PF00925">
    <property type="entry name" value="GTP_cyclohydro2"/>
    <property type="match status" value="1"/>
</dbReference>
<dbReference type="GO" id="GO:0003935">
    <property type="term" value="F:GTP cyclohydrolase II activity"/>
    <property type="evidence" value="ECO:0007669"/>
    <property type="project" value="TreeGrafter"/>
</dbReference>
<feature type="site" description="Essential for catalytic activity" evidence="14">
    <location>
        <position position="126"/>
    </location>
</feature>
<evidence type="ECO:0000256" key="3">
    <source>
        <dbReference type="ARBA" id="ARBA00002284"/>
    </source>
</evidence>
<dbReference type="SUPFAM" id="SSF55821">
    <property type="entry name" value="YrdC/RibB"/>
    <property type="match status" value="1"/>
</dbReference>
<dbReference type="PANTHER" id="PTHR21327">
    <property type="entry name" value="GTP CYCLOHYDROLASE II-RELATED"/>
    <property type="match status" value="1"/>
</dbReference>
<dbReference type="InterPro" id="IPR017945">
    <property type="entry name" value="DHBP_synth_RibB-like_a/b_dom"/>
</dbReference>
<dbReference type="EC" id="4.1.99.12" evidence="7 14"/>
<dbReference type="GO" id="GO:0008686">
    <property type="term" value="F:3,4-dihydroxy-2-butanone-4-phosphate synthase activity"/>
    <property type="evidence" value="ECO:0007669"/>
    <property type="project" value="UniProtKB-UniRule"/>
</dbReference>
<comment type="cofactor">
    <cofactor evidence="2">
        <name>Mn(2+)</name>
        <dbReference type="ChEBI" id="CHEBI:29035"/>
    </cofactor>
</comment>
<keyword evidence="10 14" id="KW-0479">Metal-binding</keyword>
<feature type="binding site" evidence="14">
    <location>
        <position position="28"/>
    </location>
    <ligand>
        <name>Mg(2+)</name>
        <dbReference type="ChEBI" id="CHEBI:18420"/>
        <label>2</label>
    </ligand>
</feature>
<feature type="site" description="Essential for catalytic activity" evidence="14">
    <location>
        <position position="164"/>
    </location>
</feature>
<dbReference type="PANTHER" id="PTHR21327:SF34">
    <property type="entry name" value="3,4-DIHYDROXY-2-BUTANONE 4-PHOSPHATE SYNTHASE"/>
    <property type="match status" value="1"/>
</dbReference>
<evidence type="ECO:0000256" key="9">
    <source>
        <dbReference type="ARBA" id="ARBA00022619"/>
    </source>
</evidence>
<comment type="similarity">
    <text evidence="6">In the C-terminal section; belongs to the GTP cyclohydrolase II family.</text>
</comment>
<dbReference type="GO" id="GO:0000287">
    <property type="term" value="F:magnesium ion binding"/>
    <property type="evidence" value="ECO:0007669"/>
    <property type="project" value="UniProtKB-UniRule"/>
</dbReference>
<dbReference type="Gene3D" id="3.40.50.10990">
    <property type="entry name" value="GTP cyclohydrolase II"/>
    <property type="match status" value="1"/>
</dbReference>
<dbReference type="UniPathway" id="UPA00275">
    <property type="reaction ID" value="UER00399"/>
</dbReference>
<comment type="caution">
    <text evidence="16">The sequence shown here is derived from an EMBL/GenBank/DDBJ whole genome shotgun (WGS) entry which is preliminary data.</text>
</comment>
<evidence type="ECO:0000256" key="12">
    <source>
        <dbReference type="ARBA" id="ARBA00023211"/>
    </source>
</evidence>
<dbReference type="AlphaFoldDB" id="A0A4R6ZA04"/>
<evidence type="ECO:0000259" key="15">
    <source>
        <dbReference type="Pfam" id="PF00925"/>
    </source>
</evidence>
<evidence type="ECO:0000313" key="17">
    <source>
        <dbReference type="Proteomes" id="UP000295293"/>
    </source>
</evidence>
<evidence type="ECO:0000313" key="16">
    <source>
        <dbReference type="EMBL" id="TDR48753.1"/>
    </source>
</evidence>
<proteinExistence type="inferred from homology"/>
<feature type="domain" description="GTP cyclohydrolase II" evidence="15">
    <location>
        <begin position="208"/>
        <end position="361"/>
    </location>
</feature>
<keyword evidence="17" id="KW-1185">Reference proteome</keyword>
<comment type="function">
    <text evidence="3 14">Catalyzes the conversion of D-ribulose 5-phosphate to formate and 3,4-dihydroxy-2-butanone 4-phosphate.</text>
</comment>
<feature type="binding site" evidence="14">
    <location>
        <position position="32"/>
    </location>
    <ligand>
        <name>D-ribulose 5-phosphate</name>
        <dbReference type="ChEBI" id="CHEBI:58121"/>
    </ligand>
</feature>
<name>A0A4R6ZA04_9GAMM</name>
<keyword evidence="9 14" id="KW-0686">Riboflavin biosynthesis</keyword>
<evidence type="ECO:0000256" key="7">
    <source>
        <dbReference type="ARBA" id="ARBA00012153"/>
    </source>
</evidence>
<dbReference type="EMBL" id="SNZH01000001">
    <property type="protein sequence ID" value="TDR48753.1"/>
    <property type="molecule type" value="Genomic_DNA"/>
</dbReference>
<comment type="catalytic activity">
    <reaction evidence="1 14">
        <text>D-ribulose 5-phosphate = (2S)-2-hydroxy-3-oxobutyl phosphate + formate + H(+)</text>
        <dbReference type="Rhea" id="RHEA:18457"/>
        <dbReference type="ChEBI" id="CHEBI:15378"/>
        <dbReference type="ChEBI" id="CHEBI:15740"/>
        <dbReference type="ChEBI" id="CHEBI:58121"/>
        <dbReference type="ChEBI" id="CHEBI:58830"/>
        <dbReference type="EC" id="4.1.99.12"/>
    </reaction>
</comment>
<gene>
    <name evidence="14" type="primary">ribB</name>
    <name evidence="16" type="ORF">DFR29_101377</name>
</gene>
<dbReference type="HAMAP" id="MF_00180">
    <property type="entry name" value="RibB"/>
    <property type="match status" value="1"/>
</dbReference>
<dbReference type="NCBIfam" id="TIGR00506">
    <property type="entry name" value="ribB"/>
    <property type="match status" value="1"/>
</dbReference>
<reference evidence="16 17" key="1">
    <citation type="submission" date="2019-03" db="EMBL/GenBank/DDBJ databases">
        <title>Genomic Encyclopedia of Type Strains, Phase IV (KMG-IV): sequencing the most valuable type-strain genomes for metagenomic binning, comparative biology and taxonomic classification.</title>
        <authorList>
            <person name="Goeker M."/>
        </authorList>
    </citation>
    <scope>NUCLEOTIDE SEQUENCE [LARGE SCALE GENOMIC DNA]</scope>
    <source>
        <strain evidence="16 17">DSM 21667</strain>
    </source>
</reference>
<keyword evidence="16" id="KW-0378">Hydrolase</keyword>
<dbReference type="GO" id="GO:0005829">
    <property type="term" value="C:cytosol"/>
    <property type="evidence" value="ECO:0007669"/>
    <property type="project" value="TreeGrafter"/>
</dbReference>
<comment type="subunit">
    <text evidence="14">Homodimer.</text>
</comment>
<comment type="similarity">
    <text evidence="5">In the N-terminal section; belongs to the DHBP synthase family.</text>
</comment>
<dbReference type="InterPro" id="IPR032677">
    <property type="entry name" value="GTP_cyclohydro_II"/>
</dbReference>
<organism evidence="16 17">
    <name type="scientific">Tahibacter aquaticus</name>
    <dbReference type="NCBI Taxonomy" id="520092"/>
    <lineage>
        <taxon>Bacteria</taxon>
        <taxon>Pseudomonadati</taxon>
        <taxon>Pseudomonadota</taxon>
        <taxon>Gammaproteobacteria</taxon>
        <taxon>Lysobacterales</taxon>
        <taxon>Rhodanobacteraceae</taxon>
        <taxon>Tahibacter</taxon>
    </lineage>
</organism>
<dbReference type="GO" id="GO:0009231">
    <property type="term" value="P:riboflavin biosynthetic process"/>
    <property type="evidence" value="ECO:0007669"/>
    <property type="project" value="UniProtKB-UniRule"/>
</dbReference>
<evidence type="ECO:0000256" key="8">
    <source>
        <dbReference type="ARBA" id="ARBA00018836"/>
    </source>
</evidence>
<accession>A0A4R6ZA04</accession>
<evidence type="ECO:0000256" key="1">
    <source>
        <dbReference type="ARBA" id="ARBA00000141"/>
    </source>
</evidence>
<keyword evidence="13 14" id="KW-0456">Lyase</keyword>
<evidence type="ECO:0000256" key="6">
    <source>
        <dbReference type="ARBA" id="ARBA00008976"/>
    </source>
</evidence>
<evidence type="ECO:0000256" key="14">
    <source>
        <dbReference type="HAMAP-Rule" id="MF_00180"/>
    </source>
</evidence>
<comment type="cofactor">
    <cofactor evidence="14">
        <name>Mg(2+)</name>
        <dbReference type="ChEBI" id="CHEBI:18420"/>
    </cofactor>
    <cofactor evidence="14">
        <name>Mn(2+)</name>
        <dbReference type="ChEBI" id="CHEBI:29035"/>
    </cofactor>
    <text evidence="14">Binds 2 divalent metal cations per subunit. Magnesium or manganese.</text>
</comment>
<dbReference type="Proteomes" id="UP000295293">
    <property type="component" value="Unassembled WGS sequence"/>
</dbReference>
<dbReference type="SUPFAM" id="SSF142695">
    <property type="entry name" value="RibA-like"/>
    <property type="match status" value="1"/>
</dbReference>
<evidence type="ECO:0000256" key="4">
    <source>
        <dbReference type="ARBA" id="ARBA00004904"/>
    </source>
</evidence>
<keyword evidence="12 14" id="KW-0464">Manganese</keyword>
<evidence type="ECO:0000256" key="11">
    <source>
        <dbReference type="ARBA" id="ARBA00022842"/>
    </source>
</evidence>
<dbReference type="InterPro" id="IPR036144">
    <property type="entry name" value="RibA-like_sf"/>
</dbReference>
<dbReference type="FunFam" id="3.90.870.10:FF:000001">
    <property type="entry name" value="Riboflavin biosynthesis protein RibBA"/>
    <property type="match status" value="1"/>
</dbReference>
<dbReference type="Gene3D" id="3.90.870.10">
    <property type="entry name" value="DHBP synthase"/>
    <property type="match status" value="1"/>
</dbReference>
<protein>
    <recommendedName>
        <fullName evidence="8 14">3,4-dihydroxy-2-butanone 4-phosphate synthase</fullName>
        <shortName evidence="14">DHBP synthase</shortName>
        <ecNumber evidence="7 14">4.1.99.12</ecNumber>
    </recommendedName>
</protein>
<sequence>MPFDTIPDILDDIRAGRMVVILDDEDRENEGDVIMAAEKVRPEDINFMVREARGLVCLSLTQARCRQLGLKPMVMDNTSPYHTNFTVSIEAAEGVTTGISAYDRAHTVRTAVRADAQAQDLSQPGHIFPLSSQPGGVLTRAGHTEAASDLAALAGLEPAGVLVEVLHDDGSMARRPELEAFAQKHGLRIGTIADLIRYRLETEKTIERVHDEAVQTEFGAFRLVAYRDIVNKSLNFALVRGQVDDGEPVLTRVHVRNTLSDVLHLVRADLGLTVTGALRRIAEAERGVVLVLSEPGQEETLLDRLSRRPREDGKAEAVQEWRRHGLGAQILADLGVRRLRVLGTARRMVGLGGFGLEVVGHEPG</sequence>
<dbReference type="OrthoDB" id="9793111at2"/>
<evidence type="ECO:0000256" key="5">
    <source>
        <dbReference type="ARBA" id="ARBA00005520"/>
    </source>
</evidence>